<sequence>MEKFKLMVLPYAPEALEPVISRETIGFHHGKHLAAYVNNLNGLLEGSGFENATLEEIVCKASGGLLNNAGQILNHELYFGQFAKPSEAEPFGALAKAITRDFGSFEAFKEEFQKAGATLFGSGWVWLSADKDGKLVITQEPNAANPVQKGLTPLLTFDVWEHAYYLDYQNRRPNHLAALWQIMDWDVISKRYGK</sequence>
<keyword evidence="4 6" id="KW-0560">Oxidoreductase</keyword>
<feature type="binding site" evidence="5">
    <location>
        <position position="28"/>
    </location>
    <ligand>
        <name>Mn(2+)</name>
        <dbReference type="ChEBI" id="CHEBI:29035"/>
    </ligand>
</feature>
<dbReference type="PRINTS" id="PR01703">
    <property type="entry name" value="MNSODISMTASE"/>
</dbReference>
<comment type="similarity">
    <text evidence="1 6">Belongs to the iron/manganese superoxide dismutase family.</text>
</comment>
<dbReference type="Proteomes" id="UP000236735">
    <property type="component" value="Unassembled WGS sequence"/>
</dbReference>
<dbReference type="InterPro" id="IPR019832">
    <property type="entry name" value="Mn/Fe_SOD_C"/>
</dbReference>
<dbReference type="AlphaFoldDB" id="A0A1H5T4E9"/>
<dbReference type="InterPro" id="IPR036314">
    <property type="entry name" value="SOD_C_sf"/>
</dbReference>
<dbReference type="RefSeq" id="WP_036910763.1">
    <property type="nucleotide sequence ID" value="NZ_FNUV01000002.1"/>
</dbReference>
<evidence type="ECO:0000256" key="3">
    <source>
        <dbReference type="ARBA" id="ARBA00022723"/>
    </source>
</evidence>
<evidence type="ECO:0000313" key="9">
    <source>
        <dbReference type="EMBL" id="SEF57680.1"/>
    </source>
</evidence>
<dbReference type="PIRSF" id="PIRSF000349">
    <property type="entry name" value="SODismutase"/>
    <property type="match status" value="1"/>
</dbReference>
<dbReference type="Pfam" id="PF00081">
    <property type="entry name" value="Sod_Fe_N"/>
    <property type="match status" value="1"/>
</dbReference>
<evidence type="ECO:0000256" key="4">
    <source>
        <dbReference type="ARBA" id="ARBA00023002"/>
    </source>
</evidence>
<comment type="function">
    <text evidence="6">Destroys radicals which are normally produced within the cells and which are toxic to biological systems.</text>
</comment>
<evidence type="ECO:0000256" key="1">
    <source>
        <dbReference type="ARBA" id="ARBA00008714"/>
    </source>
</evidence>
<evidence type="ECO:0000256" key="5">
    <source>
        <dbReference type="PIRSR" id="PIRSR000349-1"/>
    </source>
</evidence>
<dbReference type="GO" id="GO:0004784">
    <property type="term" value="F:superoxide dismutase activity"/>
    <property type="evidence" value="ECO:0007669"/>
    <property type="project" value="UniProtKB-EC"/>
</dbReference>
<proteinExistence type="inferred from homology"/>
<keyword evidence="3 5" id="KW-0479">Metal-binding</keyword>
<dbReference type="SUPFAM" id="SSF54719">
    <property type="entry name" value="Fe,Mn superoxide dismutase (SOD), C-terminal domain"/>
    <property type="match status" value="1"/>
</dbReference>
<dbReference type="Pfam" id="PF02777">
    <property type="entry name" value="Sod_Fe_C"/>
    <property type="match status" value="1"/>
</dbReference>
<accession>A0A1H5T4E9</accession>
<gene>
    <name evidence="9" type="ORF">SAMN05216354_0863</name>
</gene>
<feature type="binding site" evidence="5">
    <location>
        <position position="162"/>
    </location>
    <ligand>
        <name>Mn(2+)</name>
        <dbReference type="ChEBI" id="CHEBI:29035"/>
    </ligand>
</feature>
<dbReference type="InterPro" id="IPR036324">
    <property type="entry name" value="Mn/Fe_SOD_N_sf"/>
</dbReference>
<dbReference type="InterPro" id="IPR001189">
    <property type="entry name" value="Mn/Fe_SOD"/>
</dbReference>
<organism evidence="9 10">
    <name type="scientific">Xylanibacter ruminicola</name>
    <name type="common">Prevotella ruminicola</name>
    <dbReference type="NCBI Taxonomy" id="839"/>
    <lineage>
        <taxon>Bacteria</taxon>
        <taxon>Pseudomonadati</taxon>
        <taxon>Bacteroidota</taxon>
        <taxon>Bacteroidia</taxon>
        <taxon>Bacteroidales</taxon>
        <taxon>Prevotellaceae</taxon>
        <taxon>Xylanibacter</taxon>
    </lineage>
</organism>
<evidence type="ECO:0000313" key="10">
    <source>
        <dbReference type="Proteomes" id="UP000236735"/>
    </source>
</evidence>
<dbReference type="EMBL" id="FNUV01000002">
    <property type="protein sequence ID" value="SEF57680.1"/>
    <property type="molecule type" value="Genomic_DNA"/>
</dbReference>
<dbReference type="PANTHER" id="PTHR42769:SF3">
    <property type="entry name" value="SUPEROXIDE DISMUTASE [FE] 2, CHLOROPLASTIC"/>
    <property type="match status" value="1"/>
</dbReference>
<evidence type="ECO:0000256" key="6">
    <source>
        <dbReference type="RuleBase" id="RU000414"/>
    </source>
</evidence>
<evidence type="ECO:0000259" key="8">
    <source>
        <dbReference type="Pfam" id="PF02777"/>
    </source>
</evidence>
<dbReference type="EC" id="1.15.1.1" evidence="2 6"/>
<dbReference type="SUPFAM" id="SSF46609">
    <property type="entry name" value="Fe,Mn superoxide dismutase (SOD), N-terminal domain"/>
    <property type="match status" value="1"/>
</dbReference>
<protein>
    <recommendedName>
        <fullName evidence="2 6">Superoxide dismutase</fullName>
        <ecNumber evidence="2 6">1.15.1.1</ecNumber>
    </recommendedName>
</protein>
<name>A0A1H5T4E9_XYLRU</name>
<reference evidence="9 10" key="1">
    <citation type="submission" date="2016-10" db="EMBL/GenBank/DDBJ databases">
        <authorList>
            <person name="de Groot N.N."/>
        </authorList>
    </citation>
    <scope>NUCLEOTIDE SEQUENCE [LARGE SCALE GENOMIC DNA]</scope>
    <source>
        <strain evidence="9 10">AR32</strain>
    </source>
</reference>
<dbReference type="FunFam" id="3.55.40.20:FF:000001">
    <property type="entry name" value="Superoxide dismutase"/>
    <property type="match status" value="1"/>
</dbReference>
<dbReference type="InterPro" id="IPR019833">
    <property type="entry name" value="Mn/Fe_SOD_BS"/>
</dbReference>
<dbReference type="Gene3D" id="1.10.287.990">
    <property type="entry name" value="Fe,Mn superoxide dismutase (SOD) domain"/>
    <property type="match status" value="1"/>
</dbReference>
<comment type="catalytic activity">
    <reaction evidence="6">
        <text>2 superoxide + 2 H(+) = H2O2 + O2</text>
        <dbReference type="Rhea" id="RHEA:20696"/>
        <dbReference type="ChEBI" id="CHEBI:15378"/>
        <dbReference type="ChEBI" id="CHEBI:15379"/>
        <dbReference type="ChEBI" id="CHEBI:16240"/>
        <dbReference type="ChEBI" id="CHEBI:18421"/>
        <dbReference type="EC" id="1.15.1.1"/>
    </reaction>
</comment>
<dbReference type="PANTHER" id="PTHR42769">
    <property type="entry name" value="SUPEROXIDE DISMUTASE"/>
    <property type="match status" value="1"/>
</dbReference>
<dbReference type="GO" id="GO:0046872">
    <property type="term" value="F:metal ion binding"/>
    <property type="evidence" value="ECO:0007669"/>
    <property type="project" value="UniProtKB-KW"/>
</dbReference>
<feature type="binding site" evidence="5">
    <location>
        <position position="158"/>
    </location>
    <ligand>
        <name>Mn(2+)</name>
        <dbReference type="ChEBI" id="CHEBI:29035"/>
    </ligand>
</feature>
<feature type="domain" description="Manganese/iron superoxide dismutase C-terminal" evidence="8">
    <location>
        <begin position="92"/>
        <end position="191"/>
    </location>
</feature>
<dbReference type="InterPro" id="IPR019831">
    <property type="entry name" value="Mn/Fe_SOD_N"/>
</dbReference>
<feature type="domain" description="Manganese/iron superoxide dismutase N-terminal" evidence="7">
    <location>
        <begin position="3"/>
        <end position="82"/>
    </location>
</feature>
<feature type="binding site" evidence="5">
    <location>
        <position position="75"/>
    </location>
    <ligand>
        <name>Mn(2+)</name>
        <dbReference type="ChEBI" id="CHEBI:29035"/>
    </ligand>
</feature>
<dbReference type="PROSITE" id="PS00088">
    <property type="entry name" value="SOD_MN"/>
    <property type="match status" value="1"/>
</dbReference>
<dbReference type="Gene3D" id="3.55.40.20">
    <property type="entry name" value="Iron/manganese superoxide dismutase, C-terminal domain"/>
    <property type="match status" value="1"/>
</dbReference>
<evidence type="ECO:0000259" key="7">
    <source>
        <dbReference type="Pfam" id="PF00081"/>
    </source>
</evidence>
<evidence type="ECO:0000256" key="2">
    <source>
        <dbReference type="ARBA" id="ARBA00012682"/>
    </source>
</evidence>